<dbReference type="AlphaFoldDB" id="A0A5S4YUQ9"/>
<dbReference type="PANTHER" id="PTHR30469:SF11">
    <property type="entry name" value="BLL4320 PROTEIN"/>
    <property type="match status" value="1"/>
</dbReference>
<comment type="similarity">
    <text evidence="1">Belongs to the membrane fusion protein (MFP) (TC 8.A.1) family.</text>
</comment>
<evidence type="ECO:0000256" key="1">
    <source>
        <dbReference type="ARBA" id="ARBA00009477"/>
    </source>
</evidence>
<evidence type="ECO:0000313" key="4">
    <source>
        <dbReference type="EMBL" id="TYO67424.1"/>
    </source>
</evidence>
<dbReference type="FunFam" id="2.40.30.170:FF:000010">
    <property type="entry name" value="Efflux RND transporter periplasmic adaptor subunit"/>
    <property type="match status" value="1"/>
</dbReference>
<feature type="domain" description="CusB-like beta-barrel" evidence="3">
    <location>
        <begin position="208"/>
        <end position="279"/>
    </location>
</feature>
<dbReference type="EMBL" id="VSTH01000018">
    <property type="protein sequence ID" value="TYO67424.1"/>
    <property type="molecule type" value="Genomic_DNA"/>
</dbReference>
<dbReference type="InterPro" id="IPR058792">
    <property type="entry name" value="Beta-barrel_RND_2"/>
</dbReference>
<dbReference type="SUPFAM" id="SSF111369">
    <property type="entry name" value="HlyD-like secretion proteins"/>
    <property type="match status" value="1"/>
</dbReference>
<comment type="caution">
    <text evidence="4">The sequence shown here is derived from an EMBL/GenBank/DDBJ whole genome shotgun (WGS) entry which is preliminary data.</text>
</comment>
<name>A0A5S4YUQ9_9BRAD</name>
<dbReference type="Proteomes" id="UP000324797">
    <property type="component" value="Unassembled WGS sequence"/>
</dbReference>
<sequence length="380" mass="41080">MRESEAMFKRMMIMLCIAGAVFAALAWFVNFRAGMIRQAMAALADPPQTVSTTTAQFSDWQSSLTAIGTFRAVNGADLSLQQPGIVDAIHFDSGKDVAAGDALLDLHKEDDVAKLQSLQATADGFGITLRRDQGQLKINAVSQATVDSDVVNERNALALVAQQRALVNQKTLRAPFSGRLGVRQVDVGQYLTAGTAIVTLQALDRLFVDFTLPQQAIDQVKVGQEVVARVDAFPDRSFKGTVQAFNSKVDQSSRNVQVRALFENADRRLLPGMFARIDVRVGRPTSYLTLPQTAIVYNTYGESVYLVVKSDAPGRQGLLARQTFIKTGATRGDQVAVVSGLDQNATVVTAGQIKLRNGTLLKVDNSVTLPNDPNPSPVDQ</sequence>
<dbReference type="InterPro" id="IPR006143">
    <property type="entry name" value="RND_pump_MFP"/>
</dbReference>
<dbReference type="FunFam" id="2.40.420.20:FF:000037">
    <property type="entry name" value="RND family efflux transporter, MFP subunit"/>
    <property type="match status" value="1"/>
</dbReference>
<accession>A0A5S4YUQ9</accession>
<dbReference type="PANTHER" id="PTHR30469">
    <property type="entry name" value="MULTIDRUG RESISTANCE PROTEIN MDTA"/>
    <property type="match status" value="1"/>
</dbReference>
<dbReference type="Gene3D" id="2.40.30.170">
    <property type="match status" value="1"/>
</dbReference>
<reference evidence="4 5" key="1">
    <citation type="submission" date="2019-08" db="EMBL/GenBank/DDBJ databases">
        <title>Bradyrhizobium hipponensis sp. nov., a rhizobium isolated from a Lupinus angustifolius root nodule in Tunisia.</title>
        <authorList>
            <person name="Off K."/>
            <person name="Rejili M."/>
            <person name="Mars M."/>
            <person name="Brachmann A."/>
            <person name="Marin M."/>
        </authorList>
    </citation>
    <scope>NUCLEOTIDE SEQUENCE [LARGE SCALE GENOMIC DNA]</scope>
    <source>
        <strain evidence="5">aSej3</strain>
    </source>
</reference>
<feature type="domain" description="Multidrug resistance protein MdtA-like barrel-sandwich hybrid" evidence="2">
    <location>
        <begin position="77"/>
        <end position="196"/>
    </location>
</feature>
<dbReference type="Gene3D" id="2.40.420.20">
    <property type="match status" value="1"/>
</dbReference>
<dbReference type="Pfam" id="PF25954">
    <property type="entry name" value="Beta-barrel_RND_2"/>
    <property type="match status" value="1"/>
</dbReference>
<gene>
    <name evidence="4" type="ORF">FXV83_05440</name>
</gene>
<dbReference type="GO" id="GO:0015562">
    <property type="term" value="F:efflux transmembrane transporter activity"/>
    <property type="evidence" value="ECO:0007669"/>
    <property type="project" value="TreeGrafter"/>
</dbReference>
<evidence type="ECO:0000259" key="3">
    <source>
        <dbReference type="Pfam" id="PF25954"/>
    </source>
</evidence>
<keyword evidence="5" id="KW-1185">Reference proteome</keyword>
<dbReference type="NCBIfam" id="TIGR01730">
    <property type="entry name" value="RND_mfp"/>
    <property type="match status" value="1"/>
</dbReference>
<evidence type="ECO:0000313" key="5">
    <source>
        <dbReference type="Proteomes" id="UP000324797"/>
    </source>
</evidence>
<dbReference type="Gene3D" id="1.10.287.470">
    <property type="entry name" value="Helix hairpin bin"/>
    <property type="match status" value="1"/>
</dbReference>
<proteinExistence type="inferred from homology"/>
<protein>
    <submittedName>
        <fullName evidence="4">Efflux RND transporter periplasmic adaptor subunit</fullName>
    </submittedName>
</protein>
<dbReference type="Pfam" id="PF25917">
    <property type="entry name" value="BSH_RND"/>
    <property type="match status" value="1"/>
</dbReference>
<dbReference type="GO" id="GO:1990281">
    <property type="term" value="C:efflux pump complex"/>
    <property type="evidence" value="ECO:0007669"/>
    <property type="project" value="TreeGrafter"/>
</dbReference>
<organism evidence="4 5">
    <name type="scientific">Bradyrhizobium hipponense</name>
    <dbReference type="NCBI Taxonomy" id="2605638"/>
    <lineage>
        <taxon>Bacteria</taxon>
        <taxon>Pseudomonadati</taxon>
        <taxon>Pseudomonadota</taxon>
        <taxon>Alphaproteobacteria</taxon>
        <taxon>Hyphomicrobiales</taxon>
        <taxon>Nitrobacteraceae</taxon>
        <taxon>Bradyrhizobium</taxon>
    </lineage>
</organism>
<evidence type="ECO:0000259" key="2">
    <source>
        <dbReference type="Pfam" id="PF25917"/>
    </source>
</evidence>
<dbReference type="InterPro" id="IPR058625">
    <property type="entry name" value="MdtA-like_BSH"/>
</dbReference>
<dbReference type="Gene3D" id="2.40.50.100">
    <property type="match status" value="1"/>
</dbReference>